<dbReference type="PANTHER" id="PTHR47784:SF5">
    <property type="entry name" value="STEROL UPTAKE CONTROL PROTEIN 2"/>
    <property type="match status" value="1"/>
</dbReference>
<dbReference type="GO" id="GO:0001228">
    <property type="term" value="F:DNA-binding transcription activator activity, RNA polymerase II-specific"/>
    <property type="evidence" value="ECO:0007669"/>
    <property type="project" value="TreeGrafter"/>
</dbReference>
<sequence length="323" mass="36869">MVKQPTTLQVAPVDIPALEVIHYYTACSSSSFCSNANFADTCKIAIPTLSFTNPFLRHAMFSCTALHLGHLYSWNEFKKTEWLDRASLHRKISFSLLHQTVKPPTPIVDSESDTKYIGICFLALYTISSGLKASPSKIFSILTFIHNCWSGNQINTFMYADRRLGPMQPITPSRSGAQTPMMEHLMLICIPDDTSIPDRWELEIPEIAEAYKSAVDVLLHTFYPLSQTGFQIMSAIQWPALFPKRFCDLLNERKQRALVLLYHYLVTLRHIGDNGYWWACDMGRCADYVYSLLNFEWQMWLGRGLGWLHNGGYVEYESLGVVV</sequence>
<evidence type="ECO:0000313" key="1">
    <source>
        <dbReference type="EMBL" id="KAK7039119.1"/>
    </source>
</evidence>
<reference evidence="1 2" key="1">
    <citation type="submission" date="2024-01" db="EMBL/GenBank/DDBJ databases">
        <title>A draft genome for a cacao thread blight-causing isolate of Paramarasmius palmivorus.</title>
        <authorList>
            <person name="Baruah I.K."/>
            <person name="Bukari Y."/>
            <person name="Amoako-Attah I."/>
            <person name="Meinhardt L.W."/>
            <person name="Bailey B.A."/>
            <person name="Cohen S.P."/>
        </authorList>
    </citation>
    <scope>NUCLEOTIDE SEQUENCE [LARGE SCALE GENOMIC DNA]</scope>
    <source>
        <strain evidence="1 2">GH-12</strain>
    </source>
</reference>
<name>A0AAW0CJM2_9AGAR</name>
<gene>
    <name evidence="1" type="ORF">VNI00_010304</name>
</gene>
<protein>
    <submittedName>
        <fullName evidence="1">Uncharacterized protein</fullName>
    </submittedName>
</protein>
<dbReference type="PANTHER" id="PTHR47784">
    <property type="entry name" value="STEROL UPTAKE CONTROL PROTEIN 2"/>
    <property type="match status" value="1"/>
</dbReference>
<accession>A0AAW0CJM2</accession>
<dbReference type="InterPro" id="IPR053157">
    <property type="entry name" value="Sterol_Uptake_Regulator"/>
</dbReference>
<comment type="caution">
    <text evidence="1">The sequence shown here is derived from an EMBL/GenBank/DDBJ whole genome shotgun (WGS) entry which is preliminary data.</text>
</comment>
<organism evidence="1 2">
    <name type="scientific">Paramarasmius palmivorus</name>
    <dbReference type="NCBI Taxonomy" id="297713"/>
    <lineage>
        <taxon>Eukaryota</taxon>
        <taxon>Fungi</taxon>
        <taxon>Dikarya</taxon>
        <taxon>Basidiomycota</taxon>
        <taxon>Agaricomycotina</taxon>
        <taxon>Agaricomycetes</taxon>
        <taxon>Agaricomycetidae</taxon>
        <taxon>Agaricales</taxon>
        <taxon>Marasmiineae</taxon>
        <taxon>Marasmiaceae</taxon>
        <taxon>Paramarasmius</taxon>
    </lineage>
</organism>
<keyword evidence="2" id="KW-1185">Reference proteome</keyword>
<dbReference type="Proteomes" id="UP001383192">
    <property type="component" value="Unassembled WGS sequence"/>
</dbReference>
<evidence type="ECO:0000313" key="2">
    <source>
        <dbReference type="Proteomes" id="UP001383192"/>
    </source>
</evidence>
<dbReference type="EMBL" id="JAYKXP010000040">
    <property type="protein sequence ID" value="KAK7039119.1"/>
    <property type="molecule type" value="Genomic_DNA"/>
</dbReference>
<proteinExistence type="predicted"/>
<dbReference type="AlphaFoldDB" id="A0AAW0CJM2"/>